<dbReference type="Gene3D" id="2.170.130.10">
    <property type="entry name" value="TonB-dependent receptor, plug domain"/>
    <property type="match status" value="1"/>
</dbReference>
<feature type="chain" id="PRO_5003784281" evidence="11">
    <location>
        <begin position="22"/>
        <end position="1038"/>
    </location>
</feature>
<evidence type="ECO:0000259" key="12">
    <source>
        <dbReference type="Pfam" id="PF00593"/>
    </source>
</evidence>
<dbReference type="EMBL" id="JH611156">
    <property type="protein sequence ID" value="EJP72096.1"/>
    <property type="molecule type" value="Genomic_DNA"/>
</dbReference>
<keyword evidence="14" id="KW-0675">Receptor</keyword>
<dbReference type="HOGENOM" id="CLU_010745_2_0_6"/>
<dbReference type="InterPro" id="IPR039426">
    <property type="entry name" value="TonB-dep_rcpt-like"/>
</dbReference>
<dbReference type="STRING" id="1123866.NT01SARS_0584"/>
<dbReference type="PANTHER" id="PTHR47234:SF1">
    <property type="entry name" value="TONB-DEPENDENT RECEPTOR"/>
    <property type="match status" value="1"/>
</dbReference>
<feature type="region of interest" description="Disordered" evidence="10">
    <location>
        <begin position="29"/>
        <end position="62"/>
    </location>
</feature>
<feature type="domain" description="TonB-dependent receptor plug" evidence="13">
    <location>
        <begin position="89"/>
        <end position="200"/>
    </location>
</feature>
<dbReference type="InterPro" id="IPR012910">
    <property type="entry name" value="Plug_dom"/>
</dbReference>
<evidence type="ECO:0000256" key="7">
    <source>
        <dbReference type="ARBA" id="ARBA00023237"/>
    </source>
</evidence>
<keyword evidence="11" id="KW-0732">Signal</keyword>
<dbReference type="InterPro" id="IPR037066">
    <property type="entry name" value="Plug_dom_sf"/>
</dbReference>
<evidence type="ECO:0000256" key="6">
    <source>
        <dbReference type="ARBA" id="ARBA00023136"/>
    </source>
</evidence>
<dbReference type="InterPro" id="IPR000531">
    <property type="entry name" value="Beta-barrel_TonB"/>
</dbReference>
<organism evidence="14 15">
    <name type="scientific">SAR86 cluster bacterium SAR86A</name>
    <dbReference type="NCBI Taxonomy" id="1123866"/>
    <lineage>
        <taxon>Bacteria</taxon>
        <taxon>Pseudomonadati</taxon>
        <taxon>Pseudomonadota</taxon>
        <taxon>Gammaproteobacteria</taxon>
        <taxon>SAR86 cluster</taxon>
    </lineage>
</organism>
<dbReference type="Pfam" id="PF07715">
    <property type="entry name" value="Plug"/>
    <property type="match status" value="1"/>
</dbReference>
<evidence type="ECO:0000256" key="4">
    <source>
        <dbReference type="ARBA" id="ARBA00022692"/>
    </source>
</evidence>
<keyword evidence="3 8" id="KW-1134">Transmembrane beta strand</keyword>
<feature type="compositionally biased region" description="Acidic residues" evidence="10">
    <location>
        <begin position="29"/>
        <end position="50"/>
    </location>
</feature>
<name>J5KFK7_9GAMM</name>
<evidence type="ECO:0000256" key="10">
    <source>
        <dbReference type="SAM" id="MobiDB-lite"/>
    </source>
</evidence>
<evidence type="ECO:0000259" key="13">
    <source>
        <dbReference type="Pfam" id="PF07715"/>
    </source>
</evidence>
<comment type="similarity">
    <text evidence="8 9">Belongs to the TonB-dependent receptor family.</text>
</comment>
<keyword evidence="7 8" id="KW-0998">Cell outer membrane</keyword>
<dbReference type="Proteomes" id="UP000010305">
    <property type="component" value="Unassembled WGS sequence"/>
</dbReference>
<dbReference type="InterPro" id="IPR036942">
    <property type="entry name" value="Beta-barrel_TonB_sf"/>
</dbReference>
<keyword evidence="5 9" id="KW-0798">TonB box</keyword>
<keyword evidence="6 8" id="KW-0472">Membrane</keyword>
<proteinExistence type="inferred from homology"/>
<evidence type="ECO:0000256" key="11">
    <source>
        <dbReference type="SAM" id="SignalP"/>
    </source>
</evidence>
<evidence type="ECO:0000313" key="15">
    <source>
        <dbReference type="Proteomes" id="UP000010305"/>
    </source>
</evidence>
<dbReference type="PROSITE" id="PS52016">
    <property type="entry name" value="TONB_DEPENDENT_REC_3"/>
    <property type="match status" value="1"/>
</dbReference>
<accession>J5KFK7</accession>
<dbReference type="PANTHER" id="PTHR47234">
    <property type="match status" value="1"/>
</dbReference>
<comment type="subcellular location">
    <subcellularLocation>
        <location evidence="1 8">Cell outer membrane</location>
        <topology evidence="1 8">Multi-pass membrane protein</topology>
    </subcellularLocation>
</comment>
<evidence type="ECO:0000256" key="3">
    <source>
        <dbReference type="ARBA" id="ARBA00022452"/>
    </source>
</evidence>
<keyword evidence="4 8" id="KW-0812">Transmembrane</keyword>
<keyword evidence="2 8" id="KW-0813">Transport</keyword>
<evidence type="ECO:0000313" key="14">
    <source>
        <dbReference type="EMBL" id="EJP72096.1"/>
    </source>
</evidence>
<evidence type="ECO:0000256" key="5">
    <source>
        <dbReference type="ARBA" id="ARBA00023077"/>
    </source>
</evidence>
<dbReference type="AlphaFoldDB" id="J5KFK7"/>
<gene>
    <name evidence="14" type="ORF">NT01SARS_0584</name>
</gene>
<evidence type="ECO:0000256" key="1">
    <source>
        <dbReference type="ARBA" id="ARBA00004571"/>
    </source>
</evidence>
<evidence type="ECO:0000256" key="2">
    <source>
        <dbReference type="ARBA" id="ARBA00022448"/>
    </source>
</evidence>
<feature type="domain" description="TonB-dependent receptor-like beta-barrel" evidence="12">
    <location>
        <begin position="553"/>
        <end position="794"/>
    </location>
</feature>
<evidence type="ECO:0000256" key="8">
    <source>
        <dbReference type="PROSITE-ProRule" id="PRU01360"/>
    </source>
</evidence>
<dbReference type="Pfam" id="PF00593">
    <property type="entry name" value="TonB_dep_Rec_b-barrel"/>
    <property type="match status" value="1"/>
</dbReference>
<dbReference type="Gene3D" id="2.40.170.20">
    <property type="entry name" value="TonB-dependent receptor, beta-barrel domain"/>
    <property type="match status" value="1"/>
</dbReference>
<reference evidence="14 15" key="1">
    <citation type="journal article" date="2012" name="ISME J.">
        <title>Genomic insights to SAR86, an abundant and uncultivated marine bacterial lineage.</title>
        <authorList>
            <person name="Dupont C.L."/>
            <person name="Rusch D.B."/>
            <person name="Yooseph S."/>
            <person name="Lombardo M.J."/>
            <person name="Richter R.A."/>
            <person name="Valas R."/>
            <person name="Novotny M."/>
            <person name="Yee-Greenbaum J."/>
            <person name="Selengut J.D."/>
            <person name="Haft D.H."/>
            <person name="Halpern A.L."/>
            <person name="Lasken R.S."/>
            <person name="Nealson K."/>
            <person name="Friedman R."/>
            <person name="Venter J.C."/>
        </authorList>
    </citation>
    <scope>NUCLEOTIDE SEQUENCE [LARGE SCALE GENOMIC DNA]</scope>
</reference>
<evidence type="ECO:0000256" key="9">
    <source>
        <dbReference type="RuleBase" id="RU003357"/>
    </source>
</evidence>
<dbReference type="SUPFAM" id="SSF56935">
    <property type="entry name" value="Porins"/>
    <property type="match status" value="1"/>
</dbReference>
<sequence length="1038" mass="114437">MNNKLFLTLFFAFTLSLNVFADNPGEEVVEEPVVAEESTETESSSDDSSSDDAPAPVTTSDDDEVVTLQKVVVTGSRIKRTDVQGALPTIVITKEDIDASGFRSVTEALQSLPQANAYRQDEQNVNTFTPNANEIDLRRIGPGRVLYLINGRRTADYPLPYNNASNFVNTGTVPRGLVDRIEVVSQGSSAIYGSDAVTGVINIITTTGKDFSEIEANVSVTEHGNDMISSLTFSTGGFTESSSWTIGIDATQVDPMYLSDREGFDDWTDGPDYSTTYMNPRWGAAVQMAGFGADTASYRPADFGGPACNSNELSGGVFRDFSRDKPEIYGITNYPGSYQGYVCMYGRGANGGDTQTIVNEREDVTVMGTFTHNFDNGIQMDARLFYYEDTAYLRSNVSRYVSMGDYLDPVGILSTVQSNDLVPIQFGQQITYSLRYFTPAMGEAFESKSDYTEDVTDLFVGFSGVFDNGFEWQAGVNATEYNALITRKTLTSGIRDYMAGVGTTCEDSIRPDGLCYGSYWAYNFGPAYELWDAYAEYGRNGGPCGVDVFYGRNNCWRPDLLYGAISPEQFDSWLADDSTDSASEQMLIDFTMNGEIGDIKGAPIGFALHAEYQTQEYFITPSAGRLDDEQFGGDNAIDFIQGSTRYGGGDRDRYSVGVEFSLPLADNVEMGIATRYDKYDDDSSNVGGKVSSMMNLAYRPTEDVLLRASASQSFRAPDMHRVYAGSSSAFYGGITDSVACFLDAGGSSTNSIGPGLYQFCDAQYTATRRGFTGGNTELYEEQGTNYSFGIVTELAENVSFQWDAYQMVLEEAVRSGSYQELVHQQGVCLYGDAFLEFLDGNLPPADCNQVSELLVRGSTTDPITGAALSIGPIVSGTMYPYNQTKLEFIGHDSYLTWTKETENAGDFRVSLASSTIVRVNRQEYASSPEVDLLEYFIYEPRSQQNMTVSWSREDHGLTLFADRLGHMNMYRGEVSDPHITYNMSYGYDYSPDINLYLSVRNLTDVMPQKDGGFGYPYYYQGVFSVFGRYASAGFNYRF</sequence>
<dbReference type="GO" id="GO:0009279">
    <property type="term" value="C:cell outer membrane"/>
    <property type="evidence" value="ECO:0007669"/>
    <property type="project" value="UniProtKB-SubCell"/>
</dbReference>
<feature type="signal peptide" evidence="11">
    <location>
        <begin position="1"/>
        <end position="21"/>
    </location>
</feature>
<protein>
    <submittedName>
        <fullName evidence="14">Outer membrane receptor protein</fullName>
    </submittedName>
</protein>